<accession>A0AA35V6J5</accession>
<dbReference type="AlphaFoldDB" id="A0AA35V6J5"/>
<evidence type="ECO:0000313" key="2">
    <source>
        <dbReference type="Proteomes" id="UP001177003"/>
    </source>
</evidence>
<organism evidence="1 2">
    <name type="scientific">Lactuca saligna</name>
    <name type="common">Willowleaf lettuce</name>
    <dbReference type="NCBI Taxonomy" id="75948"/>
    <lineage>
        <taxon>Eukaryota</taxon>
        <taxon>Viridiplantae</taxon>
        <taxon>Streptophyta</taxon>
        <taxon>Embryophyta</taxon>
        <taxon>Tracheophyta</taxon>
        <taxon>Spermatophyta</taxon>
        <taxon>Magnoliopsida</taxon>
        <taxon>eudicotyledons</taxon>
        <taxon>Gunneridae</taxon>
        <taxon>Pentapetalae</taxon>
        <taxon>asterids</taxon>
        <taxon>campanulids</taxon>
        <taxon>Asterales</taxon>
        <taxon>Asteraceae</taxon>
        <taxon>Cichorioideae</taxon>
        <taxon>Cichorieae</taxon>
        <taxon>Lactucinae</taxon>
        <taxon>Lactuca</taxon>
    </lineage>
</organism>
<dbReference type="EMBL" id="OX465086">
    <property type="protein sequence ID" value="CAI9260215.1"/>
    <property type="molecule type" value="Genomic_DNA"/>
</dbReference>
<dbReference type="Proteomes" id="UP001177003">
    <property type="component" value="Chromosome 0"/>
</dbReference>
<name>A0AA35V6J5_LACSI</name>
<evidence type="ECO:0000313" key="1">
    <source>
        <dbReference type="EMBL" id="CAI9260215.1"/>
    </source>
</evidence>
<gene>
    <name evidence="1" type="ORF">LSALG_LOCUS1059</name>
</gene>
<protein>
    <submittedName>
        <fullName evidence="1">Uncharacterized protein</fullName>
    </submittedName>
</protein>
<proteinExistence type="predicted"/>
<reference evidence="1" key="1">
    <citation type="submission" date="2023-04" db="EMBL/GenBank/DDBJ databases">
        <authorList>
            <person name="Vijverberg K."/>
            <person name="Xiong W."/>
            <person name="Schranz E."/>
        </authorList>
    </citation>
    <scope>NUCLEOTIDE SEQUENCE</scope>
</reference>
<sequence>MMRTPVTTISPIYHLDPVAQVSRPTSGLLGKRTRPSEPSWLTDLLNRRDATDLPPWFEVGSTSLDHRVETLEEEEKENYDVIQILYHLSGADRDAVNALSAQVRALNYPIQIMESELAAQRNQLVISAQERH</sequence>
<keyword evidence="2" id="KW-1185">Reference proteome</keyword>